<name>A0A1U9NME0_9BACT</name>
<dbReference type="EMBL" id="CP019791">
    <property type="protein sequence ID" value="AQT68898.1"/>
    <property type="molecule type" value="Genomic_DNA"/>
</dbReference>
<reference evidence="2" key="1">
    <citation type="submission" date="2017-02" db="EMBL/GenBank/DDBJ databases">
        <title>Comparative genomics and description of representatives of a novel lineage of planctomycetes thriving in anoxic sediments.</title>
        <authorList>
            <person name="Spring S."/>
            <person name="Bunk B."/>
            <person name="Sproer C."/>
        </authorList>
    </citation>
    <scope>NUCLEOTIDE SEQUENCE [LARGE SCALE GENOMIC DNA]</scope>
    <source>
        <strain evidence="2">ST-NAGAB-D1</strain>
    </source>
</reference>
<proteinExistence type="predicted"/>
<sequence length="185" mass="20001" precursor="true">MELLVSLMVSSIIFGAIATIAHAMSTANTHMDEMGKRQAHLRHSSLRISSLIRDSIAAWRLDYNVALWTGDSNADGGINADEVIYIETSSDGARISLVDFPDDNRAATVSSVKSGNFKSLMKSENKARTTDLITDCSSVWFELVGDEFVSITFNMDDGAGSCKYQICETLAGSGAHLIDTEGLIN</sequence>
<evidence type="ECO:0000313" key="2">
    <source>
        <dbReference type="Proteomes" id="UP000189674"/>
    </source>
</evidence>
<organism evidence="1 2">
    <name type="scientific">Anaerohalosphaera lusitana</name>
    <dbReference type="NCBI Taxonomy" id="1936003"/>
    <lineage>
        <taxon>Bacteria</taxon>
        <taxon>Pseudomonadati</taxon>
        <taxon>Planctomycetota</taxon>
        <taxon>Phycisphaerae</taxon>
        <taxon>Sedimentisphaerales</taxon>
        <taxon>Anaerohalosphaeraceae</taxon>
        <taxon>Anaerohalosphaera</taxon>
    </lineage>
</organism>
<dbReference type="KEGG" id="alus:STSP2_02075"/>
<keyword evidence="2" id="KW-1185">Reference proteome</keyword>
<dbReference type="STRING" id="1936003.STSP2_02075"/>
<gene>
    <name evidence="1" type="ORF">STSP2_02075</name>
</gene>
<evidence type="ECO:0000313" key="1">
    <source>
        <dbReference type="EMBL" id="AQT68898.1"/>
    </source>
</evidence>
<protein>
    <submittedName>
        <fullName evidence="1">Uncharacterized protein</fullName>
    </submittedName>
</protein>
<accession>A0A1U9NME0</accession>
<dbReference type="Proteomes" id="UP000189674">
    <property type="component" value="Chromosome"/>
</dbReference>
<dbReference type="AlphaFoldDB" id="A0A1U9NME0"/>